<comment type="similarity">
    <text evidence="2">Belongs to the UppP family.</text>
</comment>
<evidence type="ECO:0000256" key="11">
    <source>
        <dbReference type="ARBA" id="ARBA00032707"/>
    </source>
</evidence>
<feature type="transmembrane region" description="Helical" evidence="14">
    <location>
        <begin position="41"/>
        <end position="61"/>
    </location>
</feature>
<dbReference type="PANTHER" id="PTHR30622:SF4">
    <property type="entry name" value="UNDECAPRENYL-DIPHOSPHATASE"/>
    <property type="match status" value="1"/>
</dbReference>
<evidence type="ECO:0000256" key="14">
    <source>
        <dbReference type="SAM" id="Phobius"/>
    </source>
</evidence>
<accession>A0A368DLG2</accession>
<keyword evidence="6 14" id="KW-0812">Transmembrane</keyword>
<evidence type="ECO:0000256" key="6">
    <source>
        <dbReference type="ARBA" id="ARBA00022692"/>
    </source>
</evidence>
<evidence type="ECO:0000256" key="5">
    <source>
        <dbReference type="ARBA" id="ARBA00022475"/>
    </source>
</evidence>
<evidence type="ECO:0000256" key="10">
    <source>
        <dbReference type="ARBA" id="ARBA00023251"/>
    </source>
</evidence>
<protein>
    <recommendedName>
        <fullName evidence="4">Undecaprenyl-diphosphatase</fullName>
        <ecNumber evidence="3">3.6.1.27</ecNumber>
    </recommendedName>
    <alternativeName>
        <fullName evidence="12">Bacitracin resistance protein</fullName>
    </alternativeName>
    <alternativeName>
        <fullName evidence="11">Undecaprenyl pyrophosphate phosphatase</fullName>
    </alternativeName>
</protein>
<comment type="catalytic activity">
    <reaction evidence="13">
        <text>di-trans,octa-cis-undecaprenyl diphosphate + H2O = di-trans,octa-cis-undecaprenyl phosphate + phosphate + H(+)</text>
        <dbReference type="Rhea" id="RHEA:28094"/>
        <dbReference type="ChEBI" id="CHEBI:15377"/>
        <dbReference type="ChEBI" id="CHEBI:15378"/>
        <dbReference type="ChEBI" id="CHEBI:43474"/>
        <dbReference type="ChEBI" id="CHEBI:58405"/>
        <dbReference type="ChEBI" id="CHEBI:60392"/>
        <dbReference type="EC" id="3.6.1.27"/>
    </reaction>
</comment>
<dbReference type="GO" id="GO:0005886">
    <property type="term" value="C:plasma membrane"/>
    <property type="evidence" value="ECO:0007669"/>
    <property type="project" value="UniProtKB-SubCell"/>
</dbReference>
<feature type="transmembrane region" description="Helical" evidence="14">
    <location>
        <begin position="82"/>
        <end position="104"/>
    </location>
</feature>
<organism evidence="15 16">
    <name type="scientific">PS1 clade bacterium</name>
    <dbReference type="NCBI Taxonomy" id="2175152"/>
    <lineage>
        <taxon>Bacteria</taxon>
        <taxon>Pseudomonadati</taxon>
        <taxon>Pseudomonadota</taxon>
        <taxon>Alphaproteobacteria</taxon>
        <taxon>PS1 clade</taxon>
    </lineage>
</organism>
<evidence type="ECO:0000313" key="16">
    <source>
        <dbReference type="Proteomes" id="UP000253570"/>
    </source>
</evidence>
<dbReference type="Pfam" id="PF02673">
    <property type="entry name" value="BacA"/>
    <property type="match status" value="1"/>
</dbReference>
<evidence type="ECO:0000256" key="13">
    <source>
        <dbReference type="ARBA" id="ARBA00047594"/>
    </source>
</evidence>
<gene>
    <name evidence="15" type="ORF">DBW71_06060</name>
</gene>
<keyword evidence="9 14" id="KW-0472">Membrane</keyword>
<dbReference type="EC" id="3.6.1.27" evidence="3"/>
<dbReference type="InterPro" id="IPR003824">
    <property type="entry name" value="UppP"/>
</dbReference>
<evidence type="ECO:0000256" key="4">
    <source>
        <dbReference type="ARBA" id="ARBA00021581"/>
    </source>
</evidence>
<reference evidence="15 16" key="1">
    <citation type="journal article" date="2018" name="Microbiome">
        <title>Fine metagenomic profile of the Mediterranean stratified and mixed water columns revealed by assembly and recruitment.</title>
        <authorList>
            <person name="Haro-Moreno J.M."/>
            <person name="Lopez-Perez M."/>
            <person name="De La Torre J.R."/>
            <person name="Picazo A."/>
            <person name="Camacho A."/>
            <person name="Rodriguez-Valera F."/>
        </authorList>
    </citation>
    <scope>NUCLEOTIDE SEQUENCE [LARGE SCALE GENOMIC DNA]</scope>
    <source>
        <strain evidence="15">MED-G57</strain>
    </source>
</reference>
<comment type="subcellular location">
    <subcellularLocation>
        <location evidence="1">Cell membrane</location>
        <topology evidence="1">Multi-pass membrane protein</topology>
    </subcellularLocation>
</comment>
<dbReference type="GO" id="GO:0050380">
    <property type="term" value="F:undecaprenyl-diphosphatase activity"/>
    <property type="evidence" value="ECO:0007669"/>
    <property type="project" value="UniProtKB-EC"/>
</dbReference>
<dbReference type="PANTHER" id="PTHR30622">
    <property type="entry name" value="UNDECAPRENYL-DIPHOSPHATASE"/>
    <property type="match status" value="1"/>
</dbReference>
<evidence type="ECO:0000256" key="1">
    <source>
        <dbReference type="ARBA" id="ARBA00004651"/>
    </source>
</evidence>
<dbReference type="EMBL" id="QOQD01000018">
    <property type="protein sequence ID" value="RCL72035.1"/>
    <property type="molecule type" value="Genomic_DNA"/>
</dbReference>
<name>A0A368DLG2_9PROT</name>
<keyword evidence="8 14" id="KW-1133">Transmembrane helix</keyword>
<keyword evidence="7" id="KW-0378">Hydrolase</keyword>
<sequence>MVLENLILLSVLQGTTEFLPVSSSAHLAIANFFSQNINQSVSIDLSLHVGSLLAMIIYFCRNGMRVSQQSHSENINFLNKRVLLYLITLSAIPTLIFAYLLLWNGYIHNIRENIEIIVWVNLVFAILLLISDYIGKTDIKKLERKHIVQLALIQTIALIPGVSRSGICLTMSRFLGYGRKQSAIIATIMAFPLLLASLVYILSTLLIAQELKLTITILLAIGLSFMTSYLALKIIIEFIEKIKIYPFVIYRVCLSLTIIYVIS</sequence>
<evidence type="ECO:0000256" key="2">
    <source>
        <dbReference type="ARBA" id="ARBA00010621"/>
    </source>
</evidence>
<feature type="transmembrane region" description="Helical" evidence="14">
    <location>
        <begin position="116"/>
        <end position="135"/>
    </location>
</feature>
<evidence type="ECO:0000256" key="8">
    <source>
        <dbReference type="ARBA" id="ARBA00022989"/>
    </source>
</evidence>
<proteinExistence type="inferred from homology"/>
<evidence type="ECO:0000313" key="15">
    <source>
        <dbReference type="EMBL" id="RCL72035.1"/>
    </source>
</evidence>
<comment type="caution">
    <text evidence="15">The sequence shown here is derived from an EMBL/GenBank/DDBJ whole genome shotgun (WGS) entry which is preliminary data.</text>
</comment>
<feature type="transmembrane region" description="Helical" evidence="14">
    <location>
        <begin position="183"/>
        <end position="207"/>
    </location>
</feature>
<evidence type="ECO:0000256" key="3">
    <source>
        <dbReference type="ARBA" id="ARBA00012374"/>
    </source>
</evidence>
<evidence type="ECO:0000256" key="7">
    <source>
        <dbReference type="ARBA" id="ARBA00022801"/>
    </source>
</evidence>
<keyword evidence="10" id="KW-0046">Antibiotic resistance</keyword>
<evidence type="ECO:0000256" key="9">
    <source>
        <dbReference type="ARBA" id="ARBA00023136"/>
    </source>
</evidence>
<dbReference type="GO" id="GO:0046677">
    <property type="term" value="P:response to antibiotic"/>
    <property type="evidence" value="ECO:0007669"/>
    <property type="project" value="UniProtKB-KW"/>
</dbReference>
<dbReference type="AlphaFoldDB" id="A0A368DLG2"/>
<evidence type="ECO:0000256" key="12">
    <source>
        <dbReference type="ARBA" id="ARBA00032932"/>
    </source>
</evidence>
<feature type="transmembrane region" description="Helical" evidence="14">
    <location>
        <begin position="244"/>
        <end position="262"/>
    </location>
</feature>
<feature type="transmembrane region" description="Helical" evidence="14">
    <location>
        <begin position="213"/>
        <end position="232"/>
    </location>
</feature>
<keyword evidence="5" id="KW-1003">Cell membrane</keyword>
<dbReference type="Proteomes" id="UP000253570">
    <property type="component" value="Unassembled WGS sequence"/>
</dbReference>